<dbReference type="SUPFAM" id="SSF110849">
    <property type="entry name" value="ParB/Sulfiredoxin"/>
    <property type="match status" value="1"/>
</dbReference>
<accession>A0A1N6XK61</accession>
<dbReference type="PANTHER" id="PTHR33375">
    <property type="entry name" value="CHROMOSOME-PARTITIONING PROTEIN PARB-RELATED"/>
    <property type="match status" value="1"/>
</dbReference>
<protein>
    <submittedName>
        <fullName evidence="2">ParB-like nuclease domain-containing protein</fullName>
    </submittedName>
</protein>
<dbReference type="InterPro" id="IPR050336">
    <property type="entry name" value="Chromosome_partition/occlusion"/>
</dbReference>
<organism evidence="2 3">
    <name type="scientific">Marinobacterium stanieri</name>
    <dbReference type="NCBI Taxonomy" id="49186"/>
    <lineage>
        <taxon>Bacteria</taxon>
        <taxon>Pseudomonadati</taxon>
        <taxon>Pseudomonadota</taxon>
        <taxon>Gammaproteobacteria</taxon>
        <taxon>Oceanospirillales</taxon>
        <taxon>Oceanospirillaceae</taxon>
        <taxon>Marinobacterium</taxon>
    </lineage>
</organism>
<evidence type="ECO:0000313" key="2">
    <source>
        <dbReference type="EMBL" id="SIR02631.1"/>
    </source>
</evidence>
<dbReference type="STRING" id="49186.SAMN05421647_11467"/>
<dbReference type="SUPFAM" id="SSF109709">
    <property type="entry name" value="KorB DNA-binding domain-like"/>
    <property type="match status" value="1"/>
</dbReference>
<dbReference type="PANTHER" id="PTHR33375:SF1">
    <property type="entry name" value="CHROMOSOME-PARTITIONING PROTEIN PARB-RELATED"/>
    <property type="match status" value="1"/>
</dbReference>
<dbReference type="Proteomes" id="UP000186895">
    <property type="component" value="Unassembled WGS sequence"/>
</dbReference>
<feature type="region of interest" description="Disordered" evidence="1">
    <location>
        <begin position="1"/>
        <end position="28"/>
    </location>
</feature>
<dbReference type="GO" id="GO:0007059">
    <property type="term" value="P:chromosome segregation"/>
    <property type="evidence" value="ECO:0007669"/>
    <property type="project" value="TreeGrafter"/>
</dbReference>
<dbReference type="Gene3D" id="3.90.1530.30">
    <property type="match status" value="1"/>
</dbReference>
<evidence type="ECO:0000313" key="3">
    <source>
        <dbReference type="Proteomes" id="UP000186895"/>
    </source>
</evidence>
<dbReference type="EMBL" id="FTMN01000014">
    <property type="protein sequence ID" value="SIR02631.1"/>
    <property type="molecule type" value="Genomic_DNA"/>
</dbReference>
<dbReference type="Gene3D" id="1.10.10.2830">
    <property type="match status" value="1"/>
</dbReference>
<evidence type="ECO:0000256" key="1">
    <source>
        <dbReference type="SAM" id="MobiDB-lite"/>
    </source>
</evidence>
<feature type="compositionally biased region" description="Basic and acidic residues" evidence="1">
    <location>
        <begin position="12"/>
        <end position="25"/>
    </location>
</feature>
<dbReference type="GO" id="GO:0005694">
    <property type="term" value="C:chromosome"/>
    <property type="evidence" value="ECO:0007669"/>
    <property type="project" value="TreeGrafter"/>
</dbReference>
<dbReference type="InterPro" id="IPR036086">
    <property type="entry name" value="ParB/Sulfiredoxin_sf"/>
</dbReference>
<keyword evidence="3" id="KW-1185">Reference proteome</keyword>
<proteinExistence type="predicted"/>
<dbReference type="RefSeq" id="WP_076466330.1">
    <property type="nucleotide sequence ID" value="NZ_FTMN01000014.1"/>
</dbReference>
<sequence>MLLATPAKKPKTKESRTVQRGRDIDSGLGSALNTATGSLMKQAKVALIPLEQIKPNPRNSRKLKIPLEVMIDSLKLGTEESLVRIDAEGDLNFPEISELEGLGLNELIENKACTKFYAGIRDLALSIHKNVGLLQPAEVSKIEGGVLLNIGHRRWYAYQILSRVCDLHSMPCLLKDGAANLEGALRRWDENEQRDDLNLSEKLRDYETIMEQFEDEQGTKPSQADMVRMLSISRPEASHYARIINANLEPDEIELIEDYGLNDLRTVAEVCRLQSKADRSQAFEVYVDKGNTAARNFVKAKQTEPKKGQDSSSNVPPSELRPRLRKVAPSPVAVSGLVNVLKSSAPHLLADLNDDVTDPAAILEHILSVIESEASA</sequence>
<reference evidence="2 3" key="1">
    <citation type="submission" date="2017-01" db="EMBL/GenBank/DDBJ databases">
        <authorList>
            <person name="Mah S.A."/>
            <person name="Swanson W.J."/>
            <person name="Moy G.W."/>
            <person name="Vacquier V.D."/>
        </authorList>
    </citation>
    <scope>NUCLEOTIDE SEQUENCE [LARGE SCALE GENOMIC DNA]</scope>
    <source>
        <strain evidence="2 3">DSM 7027</strain>
    </source>
</reference>
<dbReference type="CDD" id="cd16387">
    <property type="entry name" value="ParB_N_Srx"/>
    <property type="match status" value="1"/>
</dbReference>
<feature type="region of interest" description="Disordered" evidence="1">
    <location>
        <begin position="300"/>
        <end position="326"/>
    </location>
</feature>
<gene>
    <name evidence="2" type="ORF">SAMN05421647_11467</name>
</gene>
<dbReference type="AlphaFoldDB" id="A0A1N6XK61"/>
<name>A0A1N6XK61_9GAMM</name>